<dbReference type="STRING" id="60517.A0A0R3W0L6"/>
<dbReference type="EMBL" id="UYRS01018292">
    <property type="protein sequence ID" value="VDK31454.1"/>
    <property type="molecule type" value="Genomic_DNA"/>
</dbReference>
<organism evidence="4">
    <name type="scientific">Taenia asiatica</name>
    <name type="common">Asian tapeworm</name>
    <dbReference type="NCBI Taxonomy" id="60517"/>
    <lineage>
        <taxon>Eukaryota</taxon>
        <taxon>Metazoa</taxon>
        <taxon>Spiralia</taxon>
        <taxon>Lophotrochozoa</taxon>
        <taxon>Platyhelminthes</taxon>
        <taxon>Cestoda</taxon>
        <taxon>Eucestoda</taxon>
        <taxon>Cyclophyllidea</taxon>
        <taxon>Taeniidae</taxon>
        <taxon>Taenia</taxon>
    </lineage>
</organism>
<dbReference type="AlphaFoldDB" id="A0A0R3W0L6"/>
<dbReference type="InterPro" id="IPR002404">
    <property type="entry name" value="IRS_PTB"/>
</dbReference>
<dbReference type="Pfam" id="PF02174">
    <property type="entry name" value="IRS"/>
    <property type="match status" value="1"/>
</dbReference>
<evidence type="ECO:0000259" key="1">
    <source>
        <dbReference type="SMART" id="SM00310"/>
    </source>
</evidence>
<accession>A0A0R3W0L6</accession>
<reference evidence="4" key="1">
    <citation type="submission" date="2017-02" db="UniProtKB">
        <authorList>
            <consortium name="WormBaseParasite"/>
        </authorList>
    </citation>
    <scope>IDENTIFICATION</scope>
</reference>
<dbReference type="SMART" id="SM00310">
    <property type="entry name" value="PTBI"/>
    <property type="match status" value="1"/>
</dbReference>
<name>A0A0R3W0L6_TAEAS</name>
<dbReference type="GO" id="GO:0007169">
    <property type="term" value="P:cell surface receptor protein tyrosine kinase signaling pathway"/>
    <property type="evidence" value="ECO:0007669"/>
    <property type="project" value="TreeGrafter"/>
</dbReference>
<evidence type="ECO:0000313" key="2">
    <source>
        <dbReference type="EMBL" id="VDK31454.1"/>
    </source>
</evidence>
<dbReference type="PANTHER" id="PTHR21258:SF62">
    <property type="entry name" value="INSULIN RECEPTOR SUBSTRATE 1"/>
    <property type="match status" value="1"/>
</dbReference>
<dbReference type="WBParaSite" id="TASK_0000321001-mRNA-1">
    <property type="protein sequence ID" value="TASK_0000321001-mRNA-1"/>
    <property type="gene ID" value="TASK_0000321001"/>
</dbReference>
<dbReference type="Gene3D" id="2.30.29.30">
    <property type="entry name" value="Pleckstrin-homology domain (PH domain)/Phosphotyrosine-binding domain (PTB)"/>
    <property type="match status" value="1"/>
</dbReference>
<evidence type="ECO:0000313" key="3">
    <source>
        <dbReference type="Proteomes" id="UP000282613"/>
    </source>
</evidence>
<dbReference type="SUPFAM" id="SSF50729">
    <property type="entry name" value="PH domain-like"/>
    <property type="match status" value="1"/>
</dbReference>
<dbReference type="SMART" id="SM01244">
    <property type="entry name" value="IRS"/>
    <property type="match status" value="1"/>
</dbReference>
<evidence type="ECO:0000313" key="4">
    <source>
        <dbReference type="WBParaSite" id="TASK_0000321001-mRNA-1"/>
    </source>
</evidence>
<feature type="domain" description="IRS-type PTB" evidence="1">
    <location>
        <begin position="44"/>
        <end position="145"/>
    </location>
</feature>
<reference evidence="2 3" key="2">
    <citation type="submission" date="2018-11" db="EMBL/GenBank/DDBJ databases">
        <authorList>
            <consortium name="Pathogen Informatics"/>
        </authorList>
    </citation>
    <scope>NUCLEOTIDE SEQUENCE [LARGE SCALE GENOMIC DNA]</scope>
</reference>
<protein>
    <submittedName>
        <fullName evidence="4">IRS-type PTB domain-containing protein</fullName>
    </submittedName>
</protein>
<dbReference type="Proteomes" id="UP000282613">
    <property type="component" value="Unassembled WGS sequence"/>
</dbReference>
<dbReference type="OrthoDB" id="6279276at2759"/>
<keyword evidence="3" id="KW-1185">Reference proteome</keyword>
<dbReference type="GO" id="GO:0005737">
    <property type="term" value="C:cytoplasm"/>
    <property type="evidence" value="ECO:0007669"/>
    <property type="project" value="TreeGrafter"/>
</dbReference>
<dbReference type="InterPro" id="IPR011993">
    <property type="entry name" value="PH-like_dom_sf"/>
</dbReference>
<dbReference type="InterPro" id="IPR050996">
    <property type="entry name" value="Docking_Protein_DOK"/>
</dbReference>
<gene>
    <name evidence="2" type="ORF">TASK_LOCUS3211</name>
</gene>
<sequence>MGAGRSRIAANSCDLDDGRPILDGDDDISECVGSPSCYRQGIAPSPQPQTYCSHKAHLLNETGRPVSKGKLELTYYDLLYRYFEHNGAKVVRWPIAGLRGYGYWEHLFAFEAGRRCAMSGVFIFKCKGARFLYTLLSEHVNTLARKVPGKATACNCKPNVNRETWEPSSVPATDPPLETSVLSSVEAATGTLAQRWQMHTSPHTITHSDRTRQRRWRLSDDYIYLSRTLPPSPPLAINHHRTLPLLQPPALHTSTPPSTGGVYLVAIPKFTSAHSYENQNALVVCSEHHCTNLFGSENYHQHT</sequence>
<dbReference type="PANTHER" id="PTHR21258">
    <property type="entry name" value="DOCKING PROTEIN RELATED"/>
    <property type="match status" value="1"/>
</dbReference>
<proteinExistence type="predicted"/>